<dbReference type="Proteomes" id="UP000777784">
    <property type="component" value="Unassembled WGS sequence"/>
</dbReference>
<keyword evidence="7 9" id="KW-1133">Transmembrane helix</keyword>
<evidence type="ECO:0000313" key="12">
    <source>
        <dbReference type="EMBL" id="MBU2691319.1"/>
    </source>
</evidence>
<dbReference type="PROSITE" id="PS50929">
    <property type="entry name" value="ABC_TM1F"/>
    <property type="match status" value="1"/>
</dbReference>
<dbReference type="SUPFAM" id="SSF90123">
    <property type="entry name" value="ABC transporter transmembrane region"/>
    <property type="match status" value="1"/>
</dbReference>
<evidence type="ECO:0000256" key="1">
    <source>
        <dbReference type="ARBA" id="ARBA00004651"/>
    </source>
</evidence>
<evidence type="ECO:0000256" key="4">
    <source>
        <dbReference type="ARBA" id="ARBA00022692"/>
    </source>
</evidence>
<dbReference type="SMART" id="SM00382">
    <property type="entry name" value="AAA"/>
    <property type="match status" value="1"/>
</dbReference>
<keyword evidence="8 9" id="KW-0472">Membrane</keyword>
<dbReference type="PANTHER" id="PTHR43394:SF1">
    <property type="entry name" value="ATP-BINDING CASSETTE SUB-FAMILY B MEMBER 10, MITOCHONDRIAL"/>
    <property type="match status" value="1"/>
</dbReference>
<sequence>MRIIKRLSPALSELIPLLGRYRRRLLIGCLWLLLTNLTASGIPWILKSGVDSLKTEPSQRIVLLHAGAIILAAVIGGYFLFLMRRWLIGASREMEFDLRNRFFSHLQTLSQDFFLRHPTGDLMARATNDLSAVRDVLGPGIMYFLNTIASVSMALVLMFRIDPMLTAVAVLPFPILAFAVQRFAVTLHIRSRDVQDQFGVMNNMLQEDLSGIRVIKSYVKESQEQELFARLNEDYRDKNLSLIRARALFFATMALLVGVGQLILLWLGGIRIMGGQISLGGFVAFNGYLALMTWPFIALGWVMAMVQRGEASMARLAEIINATPTIISPPSAHHSRTTHGELVFENVSLVYPGATHPSLEDVSFTIPTGATVAIVGRTGSGKSSLIRLAVRLFDPTKGRILLDGIDLKEWDLASLRKKIGVVLQESFLWSDTLAGNLRFADPEAAEEDLDRVSALARLDKDMNQFPEGWETRVGERGVTLSGGQRQRVALARALMKPPPILILDDTLSSLDNITQAEILSNLDPIKGNQTLVLISHRISLIRRAETIFVMDRGRLVESGSHEELSDRGGTYSQLIRRQTLLQQLEADAFPEEAS</sequence>
<comment type="caution">
    <text evidence="12">The sequence shown here is derived from an EMBL/GenBank/DDBJ whole genome shotgun (WGS) entry which is preliminary data.</text>
</comment>
<dbReference type="Pfam" id="PF00005">
    <property type="entry name" value="ABC_tran"/>
    <property type="match status" value="1"/>
</dbReference>
<keyword evidence="6 12" id="KW-0067">ATP-binding</keyword>
<name>A0A948RXA5_UNCEI</name>
<evidence type="ECO:0000256" key="6">
    <source>
        <dbReference type="ARBA" id="ARBA00022840"/>
    </source>
</evidence>
<dbReference type="InterPro" id="IPR027417">
    <property type="entry name" value="P-loop_NTPase"/>
</dbReference>
<evidence type="ECO:0000256" key="2">
    <source>
        <dbReference type="ARBA" id="ARBA00022448"/>
    </source>
</evidence>
<evidence type="ECO:0000256" key="9">
    <source>
        <dbReference type="SAM" id="Phobius"/>
    </source>
</evidence>
<dbReference type="EMBL" id="JAHJDP010000056">
    <property type="protein sequence ID" value="MBU2691319.1"/>
    <property type="molecule type" value="Genomic_DNA"/>
</dbReference>
<feature type="transmembrane region" description="Helical" evidence="9">
    <location>
        <begin position="165"/>
        <end position="185"/>
    </location>
</feature>
<feature type="transmembrane region" description="Helical" evidence="9">
    <location>
        <begin position="141"/>
        <end position="159"/>
    </location>
</feature>
<keyword evidence="5" id="KW-0547">Nucleotide-binding</keyword>
<keyword evidence="2" id="KW-0813">Transport</keyword>
<dbReference type="AlphaFoldDB" id="A0A948RXA5"/>
<evidence type="ECO:0000256" key="8">
    <source>
        <dbReference type="ARBA" id="ARBA00023136"/>
    </source>
</evidence>
<comment type="subcellular location">
    <subcellularLocation>
        <location evidence="1">Cell membrane</location>
        <topology evidence="1">Multi-pass membrane protein</topology>
    </subcellularLocation>
</comment>
<dbReference type="InterPro" id="IPR003439">
    <property type="entry name" value="ABC_transporter-like_ATP-bd"/>
</dbReference>
<dbReference type="GO" id="GO:0005524">
    <property type="term" value="F:ATP binding"/>
    <property type="evidence" value="ECO:0007669"/>
    <property type="project" value="UniProtKB-KW"/>
</dbReference>
<keyword evidence="4 9" id="KW-0812">Transmembrane</keyword>
<reference evidence="12" key="1">
    <citation type="submission" date="2021-05" db="EMBL/GenBank/DDBJ databases">
        <title>Energy efficiency and biological interactions define the core microbiome of deep oligotrophic groundwater.</title>
        <authorList>
            <person name="Mehrshad M."/>
            <person name="Lopez-Fernandez M."/>
            <person name="Bell E."/>
            <person name="Bernier-Latmani R."/>
            <person name="Bertilsson S."/>
            <person name="Dopson M."/>
        </authorList>
    </citation>
    <scope>NUCLEOTIDE SEQUENCE</scope>
    <source>
        <strain evidence="12">Modern_marine.mb.64</strain>
    </source>
</reference>
<dbReference type="SUPFAM" id="SSF52540">
    <property type="entry name" value="P-loop containing nucleoside triphosphate hydrolases"/>
    <property type="match status" value="1"/>
</dbReference>
<feature type="transmembrane region" description="Helical" evidence="9">
    <location>
        <begin position="25"/>
        <end position="46"/>
    </location>
</feature>
<protein>
    <submittedName>
        <fullName evidence="12">ABC transporter ATP-binding protein/permease</fullName>
    </submittedName>
</protein>
<proteinExistence type="predicted"/>
<evidence type="ECO:0000256" key="7">
    <source>
        <dbReference type="ARBA" id="ARBA00022989"/>
    </source>
</evidence>
<accession>A0A948RXA5</accession>
<dbReference type="FunFam" id="3.40.50.300:FF:000221">
    <property type="entry name" value="Multidrug ABC transporter ATP-binding protein"/>
    <property type="match status" value="1"/>
</dbReference>
<dbReference type="InterPro" id="IPR011527">
    <property type="entry name" value="ABC1_TM_dom"/>
</dbReference>
<dbReference type="InterPro" id="IPR003593">
    <property type="entry name" value="AAA+_ATPase"/>
</dbReference>
<evidence type="ECO:0000256" key="5">
    <source>
        <dbReference type="ARBA" id="ARBA00022741"/>
    </source>
</evidence>
<dbReference type="PANTHER" id="PTHR43394">
    <property type="entry name" value="ATP-DEPENDENT PERMEASE MDL1, MITOCHONDRIAL"/>
    <property type="match status" value="1"/>
</dbReference>
<evidence type="ECO:0000259" key="10">
    <source>
        <dbReference type="PROSITE" id="PS50893"/>
    </source>
</evidence>
<feature type="domain" description="ABC transmembrane type-1" evidence="11">
    <location>
        <begin position="26"/>
        <end position="308"/>
    </location>
</feature>
<dbReference type="InterPro" id="IPR036640">
    <property type="entry name" value="ABC1_TM_sf"/>
</dbReference>
<dbReference type="Gene3D" id="1.20.1560.10">
    <property type="entry name" value="ABC transporter type 1, transmembrane domain"/>
    <property type="match status" value="1"/>
</dbReference>
<dbReference type="InterPro" id="IPR039421">
    <property type="entry name" value="Type_1_exporter"/>
</dbReference>
<organism evidence="12 13">
    <name type="scientific">Eiseniibacteriota bacterium</name>
    <dbReference type="NCBI Taxonomy" id="2212470"/>
    <lineage>
        <taxon>Bacteria</taxon>
        <taxon>Candidatus Eiseniibacteriota</taxon>
    </lineage>
</organism>
<dbReference type="CDD" id="cd18541">
    <property type="entry name" value="ABC_6TM_TmrB_like"/>
    <property type="match status" value="1"/>
</dbReference>
<evidence type="ECO:0000313" key="13">
    <source>
        <dbReference type="Proteomes" id="UP000777784"/>
    </source>
</evidence>
<feature type="transmembrane region" description="Helical" evidence="9">
    <location>
        <begin position="247"/>
        <end position="267"/>
    </location>
</feature>
<gene>
    <name evidence="12" type="ORF">KJ970_10380</name>
</gene>
<dbReference type="GO" id="GO:0005886">
    <property type="term" value="C:plasma membrane"/>
    <property type="evidence" value="ECO:0007669"/>
    <property type="project" value="UniProtKB-SubCell"/>
</dbReference>
<feature type="domain" description="ABC transporter" evidence="10">
    <location>
        <begin position="342"/>
        <end position="577"/>
    </location>
</feature>
<feature type="transmembrane region" description="Helical" evidence="9">
    <location>
        <begin position="61"/>
        <end position="82"/>
    </location>
</feature>
<keyword evidence="3" id="KW-1003">Cell membrane</keyword>
<evidence type="ECO:0000256" key="3">
    <source>
        <dbReference type="ARBA" id="ARBA00022475"/>
    </source>
</evidence>
<dbReference type="PROSITE" id="PS50893">
    <property type="entry name" value="ABC_TRANSPORTER_2"/>
    <property type="match status" value="1"/>
</dbReference>
<feature type="transmembrane region" description="Helical" evidence="9">
    <location>
        <begin position="287"/>
        <end position="306"/>
    </location>
</feature>
<dbReference type="GO" id="GO:0015421">
    <property type="term" value="F:ABC-type oligopeptide transporter activity"/>
    <property type="evidence" value="ECO:0007669"/>
    <property type="project" value="TreeGrafter"/>
</dbReference>
<dbReference type="Gene3D" id="3.40.50.300">
    <property type="entry name" value="P-loop containing nucleotide triphosphate hydrolases"/>
    <property type="match status" value="1"/>
</dbReference>
<dbReference type="Pfam" id="PF00664">
    <property type="entry name" value="ABC_membrane"/>
    <property type="match status" value="1"/>
</dbReference>
<dbReference type="InterPro" id="IPR017871">
    <property type="entry name" value="ABC_transporter-like_CS"/>
</dbReference>
<dbReference type="PROSITE" id="PS00211">
    <property type="entry name" value="ABC_TRANSPORTER_1"/>
    <property type="match status" value="1"/>
</dbReference>
<dbReference type="GO" id="GO:0016887">
    <property type="term" value="F:ATP hydrolysis activity"/>
    <property type="evidence" value="ECO:0007669"/>
    <property type="project" value="InterPro"/>
</dbReference>
<evidence type="ECO:0000259" key="11">
    <source>
        <dbReference type="PROSITE" id="PS50929"/>
    </source>
</evidence>